<dbReference type="GeneID" id="103181107"/>
<evidence type="ECO:0000256" key="7">
    <source>
        <dbReference type="ARBA" id="ARBA00023136"/>
    </source>
</evidence>
<keyword evidence="5 11" id="KW-0812">Transmembrane</keyword>
<dbReference type="GO" id="GO:0098797">
    <property type="term" value="C:plasma membrane protein complex"/>
    <property type="evidence" value="ECO:0007669"/>
    <property type="project" value="TreeGrafter"/>
</dbReference>
<sequence length="923" mass="107266">MTLESCSAQAALAVASTQLQVYPQHLAIAVVLGVLLGFAAGGLLYKFVLEPALQRKDNYSSGFIENSDSEESQRNESNTRAFQGIGHQNQGSPFLEENETSLNSDIAAFALRAKVIYPINQKFRPLADGSSNPSLLKDVKQRHQVKRPQEDTTFISESYSQEDEKNCYFTGNNSSSDPNTYKDEIFPKVTFLPELLVYTSPQIELGLYSLNLQALKQLDTDLHGEKYTMFLQILRIQLNDLYVNEKIEEDFYKEFLSTQEKELEELKKQHQFMPSATAERKDSDACYTLEETEQNESNYLQYAIRQISGFLEQIKNARGFFLNHSKLPKTTVEDIMRNTCEKMYQVENLQTDFQNLQATVIQDNLLHWELMAKRLHSFMWLTQRETRDRSKMVSSILDTLSSDGQLSFMQKEEILSRFQHDLQDEMQMCKRECIKQTKERVLDMKKQRKVLMKRLKDTQRNDTVNLTDQAQQMLDPTEFIKSYHELMERQWHVRCAAENEEDNKDAREVNELWKRLHSASSSAAEKLVKELFLETLPNLTEVPSCKMEILRTHMLQDLTASKERATEERKRHLKLVQDNVTQVKQTWQEDQVLASAKQQHLVDQQEKIIQGFLKRQSGLDEEVSKRIVLEHKLALQAMVRQLALRQLSLKMLKDMRLSKGKSLLEELRDQQMKESAIWDQDEDENKRLQKNLLAGLSEDQDKLCQETETLIHNQLNEDTQAAMDHLRHFMEQVTGIALIEHASLHSAKQHHGPNSEKLKNEMIERAAESVYVTMGGAASLVQNYYQEIEEIMKAYRQDKKKHLISMQETLKNKQLIEEETLVENLSKDMNVKMLTQVTGIQQEMVLHQWRTGAQLVLEQDMRLEFLKQRKPLFHCLKRRVDKRLQVAEQNFISQLAATARFPQRDWKAPESKFISGPKSASKQ</sequence>
<reference evidence="13" key="3">
    <citation type="journal article" date="2014" name="Nature">
        <title>Elephant shark genome provides unique insights into gnathostome evolution.</title>
        <authorList>
            <consortium name="International Elephant Shark Genome Sequencing Consortium"/>
            <person name="Venkatesh B."/>
            <person name="Lee A.P."/>
            <person name="Ravi V."/>
            <person name="Maurya A.K."/>
            <person name="Lian M.M."/>
            <person name="Swann J.B."/>
            <person name="Ohta Y."/>
            <person name="Flajnik M.F."/>
            <person name="Sutoh Y."/>
            <person name="Kasahara M."/>
            <person name="Hoon S."/>
            <person name="Gangu V."/>
            <person name="Roy S.W."/>
            <person name="Irimia M."/>
            <person name="Korzh V."/>
            <person name="Kondrychyn I."/>
            <person name="Lim Z.W."/>
            <person name="Tay B.H."/>
            <person name="Tohari S."/>
            <person name="Kong K.W."/>
            <person name="Ho S."/>
            <person name="Lorente-Galdos B."/>
            <person name="Quilez J."/>
            <person name="Marques-Bonet T."/>
            <person name="Raney B.J."/>
            <person name="Ingham P.W."/>
            <person name="Tay A."/>
            <person name="Hillier L.W."/>
            <person name="Minx P."/>
            <person name="Boehm T."/>
            <person name="Wilson R.K."/>
            <person name="Brenner S."/>
            <person name="Warren W.C."/>
        </authorList>
    </citation>
    <scope>NUCLEOTIDE SEQUENCE [LARGE SCALE GENOMIC DNA]</scope>
</reference>
<keyword evidence="3" id="KW-1003">Cell membrane</keyword>
<evidence type="ECO:0000256" key="5">
    <source>
        <dbReference type="ARBA" id="ARBA00022692"/>
    </source>
</evidence>
<keyword evidence="13" id="KW-1185">Reference proteome</keyword>
<gene>
    <name evidence="12" type="primary">LOC103181107</name>
</gene>
<evidence type="ECO:0000256" key="8">
    <source>
        <dbReference type="ARBA" id="ARBA00023212"/>
    </source>
</evidence>
<reference evidence="13" key="1">
    <citation type="journal article" date="2006" name="Science">
        <title>Ancient noncoding elements conserved in the human genome.</title>
        <authorList>
            <person name="Venkatesh B."/>
            <person name="Kirkness E.F."/>
            <person name="Loh Y.H."/>
            <person name="Halpern A.L."/>
            <person name="Lee A.P."/>
            <person name="Johnson J."/>
            <person name="Dandona N."/>
            <person name="Viswanathan L.D."/>
            <person name="Tay A."/>
            <person name="Venter J.C."/>
            <person name="Strausberg R.L."/>
            <person name="Brenner S."/>
        </authorList>
    </citation>
    <scope>NUCLEOTIDE SEQUENCE [LARGE SCALE GENOMIC DNA]</scope>
</reference>
<evidence type="ECO:0000256" key="1">
    <source>
        <dbReference type="ARBA" id="ARBA00004120"/>
    </source>
</evidence>
<keyword evidence="7 11" id="KW-0472">Membrane</keyword>
<evidence type="ECO:0000256" key="4">
    <source>
        <dbReference type="ARBA" id="ARBA00022490"/>
    </source>
</evidence>
<dbReference type="InterPro" id="IPR026501">
    <property type="entry name" value="Limbin/EVC"/>
</dbReference>
<feature type="coiled-coil region" evidence="10">
    <location>
        <begin position="434"/>
        <end position="461"/>
    </location>
</feature>
<organism evidence="12 13">
    <name type="scientific">Callorhinchus milii</name>
    <name type="common">Ghost shark</name>
    <dbReference type="NCBI Taxonomy" id="7868"/>
    <lineage>
        <taxon>Eukaryota</taxon>
        <taxon>Metazoa</taxon>
        <taxon>Chordata</taxon>
        <taxon>Craniata</taxon>
        <taxon>Vertebrata</taxon>
        <taxon>Chondrichthyes</taxon>
        <taxon>Holocephali</taxon>
        <taxon>Chimaeriformes</taxon>
        <taxon>Callorhinchidae</taxon>
        <taxon>Callorhinchus</taxon>
    </lineage>
</organism>
<reference evidence="12" key="4">
    <citation type="submission" date="2025-08" db="UniProtKB">
        <authorList>
            <consortium name="Ensembl"/>
        </authorList>
    </citation>
    <scope>IDENTIFICATION</scope>
</reference>
<accession>A0A4W3JM76</accession>
<dbReference type="KEGG" id="cmk:103181107"/>
<dbReference type="InParanoid" id="A0A4W3JM76"/>
<dbReference type="GO" id="GO:0060170">
    <property type="term" value="C:ciliary membrane"/>
    <property type="evidence" value="ECO:0007669"/>
    <property type="project" value="TreeGrafter"/>
</dbReference>
<evidence type="ECO:0000313" key="13">
    <source>
        <dbReference type="Proteomes" id="UP000314986"/>
    </source>
</evidence>
<evidence type="ECO:0008006" key="14">
    <source>
        <dbReference type="Google" id="ProtNLM"/>
    </source>
</evidence>
<keyword evidence="6 11" id="KW-1133">Transmembrane helix</keyword>
<evidence type="ECO:0000256" key="6">
    <source>
        <dbReference type="ARBA" id="ARBA00022989"/>
    </source>
</evidence>
<dbReference type="PANTHER" id="PTHR16795:SF13">
    <property type="entry name" value="EVC COMPLEX MEMBER EVC"/>
    <property type="match status" value="1"/>
</dbReference>
<dbReference type="Ensembl" id="ENSCMIT00000040933.1">
    <property type="protein sequence ID" value="ENSCMIP00000040361.1"/>
    <property type="gene ID" value="ENSCMIG00000016836.1"/>
</dbReference>
<keyword evidence="10" id="KW-0175">Coiled coil</keyword>
<keyword evidence="8" id="KW-0206">Cytoskeleton</keyword>
<proteinExistence type="predicted"/>
<comment type="subcellular location">
    <subcellularLocation>
        <location evidence="2">Cell membrane</location>
        <topology evidence="2">Single-pass membrane protein</topology>
    </subcellularLocation>
    <subcellularLocation>
        <location evidence="1">Cytoplasm</location>
        <location evidence="1">Cytoskeleton</location>
        <location evidence="1">Cilium basal body</location>
    </subcellularLocation>
</comment>
<protein>
    <recommendedName>
        <fullName evidence="14">Ellis-van Creveld syndrome protein</fullName>
    </recommendedName>
</protein>
<name>A0A4W3JM76_CALMI</name>
<evidence type="ECO:0000256" key="3">
    <source>
        <dbReference type="ARBA" id="ARBA00022475"/>
    </source>
</evidence>
<keyword evidence="4" id="KW-0963">Cytoplasm</keyword>
<dbReference type="STRING" id="7868.ENSCMIP00000040361"/>
<evidence type="ECO:0000256" key="2">
    <source>
        <dbReference type="ARBA" id="ARBA00004162"/>
    </source>
</evidence>
<dbReference type="AlphaFoldDB" id="A0A4W3JM76"/>
<evidence type="ECO:0000256" key="9">
    <source>
        <dbReference type="ARBA" id="ARBA00023273"/>
    </source>
</evidence>
<feature type="transmembrane region" description="Helical" evidence="11">
    <location>
        <begin position="26"/>
        <end position="48"/>
    </location>
</feature>
<evidence type="ECO:0000256" key="10">
    <source>
        <dbReference type="SAM" id="Coils"/>
    </source>
</evidence>
<dbReference type="PANTHER" id="PTHR16795">
    <property type="entry name" value="LIMBIN/ELLIS-VAN CREVELD PROTEIN"/>
    <property type="match status" value="1"/>
</dbReference>
<reference evidence="12" key="5">
    <citation type="submission" date="2025-09" db="UniProtKB">
        <authorList>
            <consortium name="Ensembl"/>
        </authorList>
    </citation>
    <scope>IDENTIFICATION</scope>
</reference>
<dbReference type="GeneTree" id="ENSGT00940000154127"/>
<evidence type="ECO:0000256" key="11">
    <source>
        <dbReference type="SAM" id="Phobius"/>
    </source>
</evidence>
<dbReference type="GO" id="GO:0007224">
    <property type="term" value="P:smoothened signaling pathway"/>
    <property type="evidence" value="ECO:0007669"/>
    <property type="project" value="InterPro"/>
</dbReference>
<evidence type="ECO:0000313" key="12">
    <source>
        <dbReference type="Ensembl" id="ENSCMIP00000040361.1"/>
    </source>
</evidence>
<dbReference type="OMA" id="KDGQVWS"/>
<reference evidence="13" key="2">
    <citation type="journal article" date="2007" name="PLoS Biol.">
        <title>Survey sequencing and comparative analysis of the elephant shark (Callorhinchus milii) genome.</title>
        <authorList>
            <person name="Venkatesh B."/>
            <person name="Kirkness E.F."/>
            <person name="Loh Y.H."/>
            <person name="Halpern A.L."/>
            <person name="Lee A.P."/>
            <person name="Johnson J."/>
            <person name="Dandona N."/>
            <person name="Viswanathan L.D."/>
            <person name="Tay A."/>
            <person name="Venter J.C."/>
            <person name="Strausberg R.L."/>
            <person name="Brenner S."/>
        </authorList>
    </citation>
    <scope>NUCLEOTIDE SEQUENCE [LARGE SCALE GENOMIC DNA]</scope>
</reference>
<dbReference type="Proteomes" id="UP000314986">
    <property type="component" value="Unassembled WGS sequence"/>
</dbReference>
<dbReference type="OrthoDB" id="8910527at2759"/>
<keyword evidence="9" id="KW-0966">Cell projection</keyword>